<keyword evidence="2" id="KW-0521">NADP</keyword>
<gene>
    <name evidence="3" type="ORF">Tci_928835</name>
</gene>
<dbReference type="GO" id="GO:0019290">
    <property type="term" value="P:siderophore biosynthetic process"/>
    <property type="evidence" value="ECO:0007669"/>
    <property type="project" value="InterPro"/>
</dbReference>
<name>A0A699XG72_TANCI</name>
<dbReference type="PANTHER" id="PTHR44252">
    <property type="entry name" value="D-ERYTHRULOSE REDUCTASE"/>
    <property type="match status" value="1"/>
</dbReference>
<dbReference type="AlphaFoldDB" id="A0A699XG72"/>
<evidence type="ECO:0000256" key="1">
    <source>
        <dbReference type="ARBA" id="ARBA00006484"/>
    </source>
</evidence>
<dbReference type="PRINTS" id="PR01397">
    <property type="entry name" value="DHBDHDRGNASE"/>
</dbReference>
<feature type="non-terminal residue" evidence="3">
    <location>
        <position position="1"/>
    </location>
</feature>
<protein>
    <submittedName>
        <fullName evidence="3">Uncharacterized protein</fullName>
    </submittedName>
</protein>
<organism evidence="3">
    <name type="scientific">Tanacetum cinerariifolium</name>
    <name type="common">Dalmatian daisy</name>
    <name type="synonym">Chrysanthemum cinerariifolium</name>
    <dbReference type="NCBI Taxonomy" id="118510"/>
    <lineage>
        <taxon>Eukaryota</taxon>
        <taxon>Viridiplantae</taxon>
        <taxon>Streptophyta</taxon>
        <taxon>Embryophyta</taxon>
        <taxon>Tracheophyta</taxon>
        <taxon>Spermatophyta</taxon>
        <taxon>Magnoliopsida</taxon>
        <taxon>eudicotyledons</taxon>
        <taxon>Gunneridae</taxon>
        <taxon>Pentapetalae</taxon>
        <taxon>asterids</taxon>
        <taxon>campanulids</taxon>
        <taxon>Asterales</taxon>
        <taxon>Asteraceae</taxon>
        <taxon>Asteroideae</taxon>
        <taxon>Anthemideae</taxon>
        <taxon>Anthemidinae</taxon>
        <taxon>Tanacetum</taxon>
    </lineage>
</organism>
<dbReference type="EMBL" id="BKCJ011834221">
    <property type="protein sequence ID" value="GFD56866.1"/>
    <property type="molecule type" value="Genomic_DNA"/>
</dbReference>
<dbReference type="GO" id="GO:0004090">
    <property type="term" value="F:carbonyl reductase (NADPH) activity"/>
    <property type="evidence" value="ECO:0007669"/>
    <property type="project" value="TreeGrafter"/>
</dbReference>
<dbReference type="GO" id="GO:0006006">
    <property type="term" value="P:glucose metabolic process"/>
    <property type="evidence" value="ECO:0007669"/>
    <property type="project" value="TreeGrafter"/>
</dbReference>
<dbReference type="PANTHER" id="PTHR44252:SF3">
    <property type="entry name" value="D-ERYTHRULOSE REDUCTASE-RELATED"/>
    <property type="match status" value="1"/>
</dbReference>
<feature type="non-terminal residue" evidence="3">
    <location>
        <position position="90"/>
    </location>
</feature>
<dbReference type="InterPro" id="IPR002347">
    <property type="entry name" value="SDR_fam"/>
</dbReference>
<dbReference type="SUPFAM" id="SSF51735">
    <property type="entry name" value="NAD(P)-binding Rossmann-fold domains"/>
    <property type="match status" value="1"/>
</dbReference>
<accession>A0A699XG72</accession>
<dbReference type="GO" id="GO:0005997">
    <property type="term" value="P:xylulose metabolic process"/>
    <property type="evidence" value="ECO:0007669"/>
    <property type="project" value="TreeGrafter"/>
</dbReference>
<dbReference type="Gene3D" id="3.40.50.720">
    <property type="entry name" value="NAD(P)-binding Rossmann-like Domain"/>
    <property type="match status" value="1"/>
</dbReference>
<dbReference type="GO" id="GO:0008667">
    <property type="term" value="F:2,3-dihydro-2,3-dihydroxybenzoate dehydrogenase activity"/>
    <property type="evidence" value="ECO:0007669"/>
    <property type="project" value="InterPro"/>
</dbReference>
<evidence type="ECO:0000256" key="2">
    <source>
        <dbReference type="ARBA" id="ARBA00022857"/>
    </source>
</evidence>
<reference evidence="3" key="1">
    <citation type="journal article" date="2019" name="Sci. Rep.">
        <title>Draft genome of Tanacetum cinerariifolium, the natural source of mosquito coil.</title>
        <authorList>
            <person name="Yamashiro T."/>
            <person name="Shiraishi A."/>
            <person name="Satake H."/>
            <person name="Nakayama K."/>
        </authorList>
    </citation>
    <scope>NUCLEOTIDE SEQUENCE</scope>
</reference>
<proteinExistence type="inferred from homology"/>
<dbReference type="GO" id="GO:0050038">
    <property type="term" value="F:L-xylulose reductase (NADPH) activity"/>
    <property type="evidence" value="ECO:0007669"/>
    <property type="project" value="TreeGrafter"/>
</dbReference>
<dbReference type="InterPro" id="IPR051737">
    <property type="entry name" value="L-xylulose/Carbonyl_redctase"/>
</dbReference>
<dbReference type="InterPro" id="IPR036291">
    <property type="entry name" value="NAD(P)-bd_dom_sf"/>
</dbReference>
<evidence type="ECO:0000313" key="3">
    <source>
        <dbReference type="EMBL" id="GFD56866.1"/>
    </source>
</evidence>
<comment type="caution">
    <text evidence="3">The sequence shown here is derived from an EMBL/GenBank/DDBJ whole genome shotgun (WGS) entry which is preliminary data.</text>
</comment>
<dbReference type="Pfam" id="PF00106">
    <property type="entry name" value="adh_short"/>
    <property type="match status" value="1"/>
</dbReference>
<dbReference type="InterPro" id="IPR003560">
    <property type="entry name" value="DHB_DH"/>
</dbReference>
<sequence length="90" mass="9271">ARFDFSGHRVLVTGASSGIGWEVTQQLLSAGARVYAMGRDAAALDTLAGQGCEVLRVDMADQAQLASVLAELPVMHGLVNCAGISILEAA</sequence>
<comment type="similarity">
    <text evidence="1">Belongs to the short-chain dehydrogenases/reductases (SDR) family.</text>
</comment>